<dbReference type="EMBL" id="CP017696">
    <property type="protein sequence ID" value="ATO41998.1"/>
    <property type="molecule type" value="Genomic_DNA"/>
</dbReference>
<reference evidence="2 3" key="1">
    <citation type="submission" date="2016-10" db="EMBL/GenBank/DDBJ databases">
        <title>The whole genome sequencing and assembly of B. asteroides DSM 20089 strain.</title>
        <authorList>
            <person name="Lee Y.-J."/>
            <person name="Park M.-K."/>
            <person name="Yi H."/>
            <person name="Bahn Y.-S."/>
            <person name="Kim J.F."/>
            <person name="Lee D.-W."/>
        </authorList>
    </citation>
    <scope>NUCLEOTIDE SEQUENCE [LARGE SCALE GENOMIC DNA]</scope>
    <source>
        <strain evidence="2 3">DSM 20089</strain>
    </source>
</reference>
<accession>A0AAD0AAR8</accession>
<evidence type="ECO:0000256" key="1">
    <source>
        <dbReference type="SAM" id="Phobius"/>
    </source>
</evidence>
<evidence type="ECO:0000313" key="3">
    <source>
        <dbReference type="Proteomes" id="UP000224056"/>
    </source>
</evidence>
<keyword evidence="1" id="KW-0472">Membrane</keyword>
<feature type="transmembrane region" description="Helical" evidence="1">
    <location>
        <begin position="78"/>
        <end position="99"/>
    </location>
</feature>
<feature type="transmembrane region" description="Helical" evidence="1">
    <location>
        <begin position="262"/>
        <end position="287"/>
    </location>
</feature>
<name>A0AAD0AAR8_9BIFI</name>
<feature type="transmembrane region" description="Helical" evidence="1">
    <location>
        <begin position="119"/>
        <end position="139"/>
    </location>
</feature>
<evidence type="ECO:0000313" key="2">
    <source>
        <dbReference type="EMBL" id="ATO41998.1"/>
    </source>
</evidence>
<proteinExistence type="predicted"/>
<evidence type="ECO:0008006" key="4">
    <source>
        <dbReference type="Google" id="ProtNLM"/>
    </source>
</evidence>
<keyword evidence="1" id="KW-1133">Transmembrane helix</keyword>
<dbReference type="Proteomes" id="UP000224056">
    <property type="component" value="Chromosome"/>
</dbReference>
<feature type="transmembrane region" description="Helical" evidence="1">
    <location>
        <begin position="151"/>
        <end position="177"/>
    </location>
</feature>
<protein>
    <recommendedName>
        <fullName evidence="4">O-antigen polymerase</fullName>
    </recommendedName>
</protein>
<sequence>MLVEISLGIVALCSLLKFAISFHDIMDIGVVNIAIYVMLLCVAFLFYKTKSIGTDFILAGLIGFVLHKEKPRLIIESTFYSCLVLFSFQLLGYALGLFHDNGVWTSAAQPSAPRLAFGFGYPTYVFAYFLPILMGIYYLDKIKFRKITAAYCLALLVIVFLKTASKALLILTALMLFNPIVKVGLEKSRLVRQLMVLAYPLFALLSICSAIFMSRIPPPIRDLFSGRFWYWNQYWKGGVQIWGPTPSNNDLFFVQRYPLDNAILHALFIGGIIVTITIGVMYTKLIYSAIKASDYKLAVLVLNTLEFGFTEALFSLGITVIMPLLYSVFLQRTPASHQNGSTDIALTPRHSTSIYKSVGKPKT</sequence>
<feature type="transmembrane region" description="Helical" evidence="1">
    <location>
        <begin position="31"/>
        <end position="47"/>
    </location>
</feature>
<gene>
    <name evidence="2" type="ORF">BA20089_07625</name>
</gene>
<organism evidence="2 3">
    <name type="scientific">Bifidobacterium asteroides DSM 20089</name>
    <dbReference type="NCBI Taxonomy" id="1437594"/>
    <lineage>
        <taxon>Bacteria</taxon>
        <taxon>Bacillati</taxon>
        <taxon>Actinomycetota</taxon>
        <taxon>Actinomycetes</taxon>
        <taxon>Bifidobacteriales</taxon>
        <taxon>Bifidobacteriaceae</taxon>
        <taxon>Bifidobacterium</taxon>
    </lineage>
</organism>
<feature type="transmembrane region" description="Helical" evidence="1">
    <location>
        <begin position="307"/>
        <end position="329"/>
    </location>
</feature>
<keyword evidence="1" id="KW-0812">Transmembrane</keyword>
<feature type="transmembrane region" description="Helical" evidence="1">
    <location>
        <begin position="197"/>
        <end position="217"/>
    </location>
</feature>
<dbReference type="AlphaFoldDB" id="A0AAD0AAR8"/>